<protein>
    <submittedName>
        <fullName evidence="1">Uncharacterized protein</fullName>
    </submittedName>
</protein>
<evidence type="ECO:0000313" key="2">
    <source>
        <dbReference type="Proteomes" id="UP000271624"/>
    </source>
</evidence>
<dbReference type="Proteomes" id="UP000271624">
    <property type="component" value="Unassembled WGS sequence"/>
</dbReference>
<proteinExistence type="predicted"/>
<reference evidence="1" key="1">
    <citation type="submission" date="2018-12" db="EMBL/GenBank/DDBJ databases">
        <authorList>
            <person name="Will S."/>
            <person name="Neumann-Schaal M."/>
            <person name="Henke P."/>
        </authorList>
    </citation>
    <scope>NUCLEOTIDE SEQUENCE</scope>
    <source>
        <strain evidence="1">PCC 7102</strain>
    </source>
</reference>
<dbReference type="OrthoDB" id="421579at2"/>
<keyword evidence="2" id="KW-1185">Reference proteome</keyword>
<accession>A0A433VQA7</accession>
<organism evidence="1 2">
    <name type="scientific">Dulcicalothrix desertica PCC 7102</name>
    <dbReference type="NCBI Taxonomy" id="232991"/>
    <lineage>
        <taxon>Bacteria</taxon>
        <taxon>Bacillati</taxon>
        <taxon>Cyanobacteriota</taxon>
        <taxon>Cyanophyceae</taxon>
        <taxon>Nostocales</taxon>
        <taxon>Calotrichaceae</taxon>
        <taxon>Dulcicalothrix</taxon>
    </lineage>
</organism>
<sequence>MLIIGEKIVVILCVTSLFWSFAYRYQTQQALIWWNDRLWRRMCREGEGIRNGLLQESFVMRRHLELSSENSIESQQQDKYYLATIEKFHYLLKELSDYLSPAHIDDSLPLTTKHILESWKSRIPDLNFNINSPSNWHQESYNFSRIVLMVLDELLQITLSNSNIPSISINFKSQQYFNECTVEIIYLELLSKTVSKNKKEFSCLQNTFKYLTCGKCMHKRDNNTEIWYFKWKCS</sequence>
<reference evidence="1" key="2">
    <citation type="journal article" date="2019" name="Genome Biol. Evol.">
        <title>Day and night: Metabolic profiles and evolutionary relationships of six axenic non-marine cyanobacteria.</title>
        <authorList>
            <person name="Will S.E."/>
            <person name="Henke P."/>
            <person name="Boedeker C."/>
            <person name="Huang S."/>
            <person name="Brinkmann H."/>
            <person name="Rohde M."/>
            <person name="Jarek M."/>
            <person name="Friedl T."/>
            <person name="Seufert S."/>
            <person name="Schumacher M."/>
            <person name="Overmann J."/>
            <person name="Neumann-Schaal M."/>
            <person name="Petersen J."/>
        </authorList>
    </citation>
    <scope>NUCLEOTIDE SEQUENCE [LARGE SCALE GENOMIC DNA]</scope>
    <source>
        <strain evidence="1">PCC 7102</strain>
    </source>
</reference>
<gene>
    <name evidence="1" type="ORF">DSM106972_014470</name>
</gene>
<evidence type="ECO:0000313" key="1">
    <source>
        <dbReference type="EMBL" id="RUT08279.1"/>
    </source>
</evidence>
<dbReference type="AlphaFoldDB" id="A0A433VQA7"/>
<comment type="caution">
    <text evidence="1">The sequence shown here is derived from an EMBL/GenBank/DDBJ whole genome shotgun (WGS) entry which is preliminary data.</text>
</comment>
<name>A0A433VQA7_9CYAN</name>
<dbReference type="RefSeq" id="WP_127080103.1">
    <property type="nucleotide sequence ID" value="NZ_RSCL01000003.1"/>
</dbReference>
<dbReference type="EMBL" id="RSCL01000003">
    <property type="protein sequence ID" value="RUT08279.1"/>
    <property type="molecule type" value="Genomic_DNA"/>
</dbReference>